<dbReference type="AlphaFoldDB" id="A0A2S7DNG8"/>
<dbReference type="RefSeq" id="WP_104604363.1">
    <property type="nucleotide sequence ID" value="NZ_CP082217.1"/>
</dbReference>
<dbReference type="InterPro" id="IPR025178">
    <property type="entry name" value="Lnb_N"/>
</dbReference>
<feature type="transmembrane region" description="Helical" evidence="1">
    <location>
        <begin position="380"/>
        <end position="400"/>
    </location>
</feature>
<dbReference type="EMBL" id="MDED01000029">
    <property type="protein sequence ID" value="PPU75358.1"/>
    <property type="molecule type" value="Genomic_DNA"/>
</dbReference>
<name>A0A2S7DNG8_9XANT</name>
<evidence type="ECO:0000313" key="4">
    <source>
        <dbReference type="EMBL" id="PPU75358.1"/>
    </source>
</evidence>
<protein>
    <submittedName>
        <fullName evidence="4">Uncharacterized protein</fullName>
    </submittedName>
</protein>
<evidence type="ECO:0000259" key="2">
    <source>
        <dbReference type="Pfam" id="PF13387"/>
    </source>
</evidence>
<feature type="domain" description="Lnb N-terminal periplasmic" evidence="2">
    <location>
        <begin position="67"/>
        <end position="196"/>
    </location>
</feature>
<dbReference type="Proteomes" id="UP000239561">
    <property type="component" value="Unassembled WGS sequence"/>
</dbReference>
<dbReference type="Pfam" id="PF13387">
    <property type="entry name" value="Lnb_N"/>
    <property type="match status" value="1"/>
</dbReference>
<organism evidence="4 5">
    <name type="scientific">Xanthomonas cucurbitae</name>
    <dbReference type="NCBI Taxonomy" id="56453"/>
    <lineage>
        <taxon>Bacteria</taxon>
        <taxon>Pseudomonadati</taxon>
        <taxon>Pseudomonadota</taxon>
        <taxon>Gammaproteobacteria</taxon>
        <taxon>Lysobacterales</taxon>
        <taxon>Lysobacteraceae</taxon>
        <taxon>Xanthomonas</taxon>
    </lineage>
</organism>
<gene>
    <name evidence="4" type="ORF">XcuCFBP2542_14660</name>
</gene>
<feature type="transmembrane region" description="Helical" evidence="1">
    <location>
        <begin position="350"/>
        <end position="368"/>
    </location>
</feature>
<reference evidence="4 5" key="1">
    <citation type="submission" date="2016-08" db="EMBL/GenBank/DDBJ databases">
        <authorList>
            <person name="Seilhamer J.J."/>
        </authorList>
    </citation>
    <scope>NUCLEOTIDE SEQUENCE [LARGE SCALE GENOMIC DNA]</scope>
    <source>
        <strain evidence="4 5">CFBP2542</strain>
    </source>
</reference>
<feature type="transmembrane region" description="Helical" evidence="1">
    <location>
        <begin position="291"/>
        <end position="308"/>
    </location>
</feature>
<evidence type="ECO:0000313" key="5">
    <source>
        <dbReference type="Proteomes" id="UP000239561"/>
    </source>
</evidence>
<feature type="transmembrane region" description="Helical" evidence="1">
    <location>
        <begin position="406"/>
        <end position="423"/>
    </location>
</feature>
<feature type="domain" description="Lnb-like transmembrane" evidence="3">
    <location>
        <begin position="294"/>
        <end position="420"/>
    </location>
</feature>
<comment type="caution">
    <text evidence="4">The sequence shown here is derived from an EMBL/GenBank/DDBJ whole genome shotgun (WGS) entry which is preliminary data.</text>
</comment>
<evidence type="ECO:0000259" key="3">
    <source>
        <dbReference type="Pfam" id="PF25221"/>
    </source>
</evidence>
<evidence type="ECO:0000256" key="1">
    <source>
        <dbReference type="SAM" id="Phobius"/>
    </source>
</evidence>
<keyword evidence="1" id="KW-0472">Membrane</keyword>
<dbReference type="InterPro" id="IPR057436">
    <property type="entry name" value="5TMH_Lnb"/>
</dbReference>
<sequence>MNQLARSACTAPQRGGARRWLACWALLLLTLLAAPLAVAQAVQAVQAVQGKAAQGIASAVAPAPRVGVLTMQPGEVFFERFGHDAIVVVDPVSGQATSYNFGFFDPSEPDFVPRFARGEMMYYLVALPLEEDLSQYRNAGRGVSVQWLDLPPEQARALADGLAVRSRPENARYHYDYFEANCATMVRDTLDRAMGGTLKSQLAGRSRGNTYRSEAIRLASPAPWMWLGFDLGLGPYADRPLSRWEEGFVPMRLADSLTQVHTSTGRPLVQSTQVLLPHRVAPEPAEQQRQWWPWLLAGALVAAGVLALRRRQRLLAGLALPFWLLCAIGGGLLVYLWGFTAHQSAWANRNLLLVNPLCVLLWFGGIRLQLGHRPGLWFNGLSWLVAAAALLALVIHWLSFQAQDNLQWVMLLLPIHAALAIALQPRDVSLPRR</sequence>
<keyword evidence="1" id="KW-0812">Transmembrane</keyword>
<proteinExistence type="predicted"/>
<feature type="transmembrane region" description="Helical" evidence="1">
    <location>
        <begin position="315"/>
        <end position="338"/>
    </location>
</feature>
<accession>A0A2S7DNG8</accession>
<keyword evidence="1" id="KW-1133">Transmembrane helix</keyword>
<dbReference type="Pfam" id="PF25221">
    <property type="entry name" value="5TMH_Lnb"/>
    <property type="match status" value="1"/>
</dbReference>